<gene>
    <name evidence="4" type="ORF">ACA1_157940</name>
</gene>
<proteinExistence type="inferred from homology"/>
<evidence type="ECO:0000256" key="1">
    <source>
        <dbReference type="ARBA" id="ARBA00005375"/>
    </source>
</evidence>
<dbReference type="Pfam" id="PF00328">
    <property type="entry name" value="His_Phos_2"/>
    <property type="match status" value="1"/>
</dbReference>
<evidence type="ECO:0000256" key="2">
    <source>
        <dbReference type="ARBA" id="ARBA00022801"/>
    </source>
</evidence>
<dbReference type="InterPro" id="IPR029033">
    <property type="entry name" value="His_PPase_superfam"/>
</dbReference>
<dbReference type="VEuPathDB" id="AmoebaDB:ACA1_157940"/>
<dbReference type="EMBL" id="KB007890">
    <property type="protein sequence ID" value="ELR22052.1"/>
    <property type="molecule type" value="Genomic_DNA"/>
</dbReference>
<feature type="signal peptide" evidence="3">
    <location>
        <begin position="1"/>
        <end position="26"/>
    </location>
</feature>
<dbReference type="GO" id="GO:0016791">
    <property type="term" value="F:phosphatase activity"/>
    <property type="evidence" value="ECO:0007669"/>
    <property type="project" value="TreeGrafter"/>
</dbReference>
<dbReference type="CDD" id="cd07061">
    <property type="entry name" value="HP_HAP_like"/>
    <property type="match status" value="1"/>
</dbReference>
<dbReference type="Gene3D" id="3.40.50.1240">
    <property type="entry name" value="Phosphoglycerate mutase-like"/>
    <property type="match status" value="1"/>
</dbReference>
<dbReference type="PANTHER" id="PTHR11567:SF110">
    <property type="entry name" value="2-PHOSPHOXYLOSE PHOSPHATASE 1"/>
    <property type="match status" value="1"/>
</dbReference>
<keyword evidence="5" id="KW-1185">Reference proteome</keyword>
<reference evidence="4 5" key="1">
    <citation type="journal article" date="2013" name="Genome Biol.">
        <title>Genome of Acanthamoeba castellanii highlights extensive lateral gene transfer and early evolution of tyrosine kinase signaling.</title>
        <authorList>
            <person name="Clarke M."/>
            <person name="Lohan A.J."/>
            <person name="Liu B."/>
            <person name="Lagkouvardos I."/>
            <person name="Roy S."/>
            <person name="Zafar N."/>
            <person name="Bertelli C."/>
            <person name="Schilde C."/>
            <person name="Kianianmomeni A."/>
            <person name="Burglin T.R."/>
            <person name="Frech C."/>
            <person name="Turcotte B."/>
            <person name="Kopec K.O."/>
            <person name="Synnott J.M."/>
            <person name="Choo C."/>
            <person name="Paponov I."/>
            <person name="Finkler A."/>
            <person name="Soon Heng Tan C."/>
            <person name="Hutchins A.P."/>
            <person name="Weinmeier T."/>
            <person name="Rattei T."/>
            <person name="Chu J.S."/>
            <person name="Gimenez G."/>
            <person name="Irimia M."/>
            <person name="Rigden D.J."/>
            <person name="Fitzpatrick D.A."/>
            <person name="Lorenzo-Morales J."/>
            <person name="Bateman A."/>
            <person name="Chiu C.H."/>
            <person name="Tang P."/>
            <person name="Hegemann P."/>
            <person name="Fromm H."/>
            <person name="Raoult D."/>
            <person name="Greub G."/>
            <person name="Miranda-Saavedra D."/>
            <person name="Chen N."/>
            <person name="Nash P."/>
            <person name="Ginger M.L."/>
            <person name="Horn M."/>
            <person name="Schaap P."/>
            <person name="Caler L."/>
            <person name="Loftus B."/>
        </authorList>
    </citation>
    <scope>NUCLEOTIDE SEQUENCE [LARGE SCALE GENOMIC DNA]</scope>
    <source>
        <strain evidence="4 5">Neff</strain>
    </source>
</reference>
<dbReference type="InterPro" id="IPR000560">
    <property type="entry name" value="His_Pase_clade-2"/>
</dbReference>
<keyword evidence="2" id="KW-0378">Hydrolase</keyword>
<comment type="similarity">
    <text evidence="1">Belongs to the histidine acid phosphatase family.</text>
</comment>
<protein>
    <submittedName>
        <fullName evidence="4">Histidine acid phosphatase superfamily protein</fullName>
    </submittedName>
</protein>
<dbReference type="Proteomes" id="UP000011083">
    <property type="component" value="Unassembled WGS sequence"/>
</dbReference>
<dbReference type="OrthoDB" id="10257284at2759"/>
<dbReference type="STRING" id="1257118.L8H9Z4"/>
<dbReference type="KEGG" id="acan:ACA1_157940"/>
<evidence type="ECO:0000256" key="3">
    <source>
        <dbReference type="SAM" id="SignalP"/>
    </source>
</evidence>
<feature type="chain" id="PRO_5003990547" evidence="3">
    <location>
        <begin position="27"/>
        <end position="451"/>
    </location>
</feature>
<name>L8H9Z4_ACACF</name>
<keyword evidence="3" id="KW-0732">Signal</keyword>
<dbReference type="OMA" id="TYDTLHC"/>
<evidence type="ECO:0000313" key="4">
    <source>
        <dbReference type="EMBL" id="ELR22052.1"/>
    </source>
</evidence>
<dbReference type="InterPro" id="IPR050645">
    <property type="entry name" value="Histidine_acid_phosphatase"/>
</dbReference>
<organism evidence="4 5">
    <name type="scientific">Acanthamoeba castellanii (strain ATCC 30010 / Neff)</name>
    <dbReference type="NCBI Taxonomy" id="1257118"/>
    <lineage>
        <taxon>Eukaryota</taxon>
        <taxon>Amoebozoa</taxon>
        <taxon>Discosea</taxon>
        <taxon>Longamoebia</taxon>
        <taxon>Centramoebida</taxon>
        <taxon>Acanthamoebidae</taxon>
        <taxon>Acanthamoeba</taxon>
    </lineage>
</organism>
<dbReference type="PANTHER" id="PTHR11567">
    <property type="entry name" value="ACID PHOSPHATASE-RELATED"/>
    <property type="match status" value="1"/>
</dbReference>
<dbReference type="AlphaFoldDB" id="L8H9Z4"/>
<dbReference type="GeneID" id="14922972"/>
<accession>L8H9Z4</accession>
<dbReference type="SUPFAM" id="SSF53254">
    <property type="entry name" value="Phosphoglycerate mutase-like"/>
    <property type="match status" value="1"/>
</dbReference>
<dbReference type="RefSeq" id="XP_004348510.1">
    <property type="nucleotide sequence ID" value="XM_004348460.1"/>
</dbReference>
<evidence type="ECO:0000313" key="5">
    <source>
        <dbReference type="Proteomes" id="UP000011083"/>
    </source>
</evidence>
<sequence>MLASRVAMLAIGIFILFAALPLGSSAALPAYCGAPPVDVPAAAAPSDMDLRFLILTTRHGDRTPVSLYPGGSSSNDVEWRCNLTHLSSIDTGDAAQVQPGRLFRKRYLNDRQVLPGDCMFGQLTTKGREQHLTLGNSLRQVYVDKYGFLGKQFSSDEVWVRSTDVPRTIASAQSLLSGMYLPSDSQSTEVPAFDLHTIDAWMDNMTPNTRLCPHLQQVYYELRQTPGWIAHMREIAPLDAKIRSIFNLPSNASLDIIDAFDETYARICHGKRLPEGINSLAQAIALNAQFEMAYFYNQTQVASALGIGSFVAEQVARLEQAVNGQAGGLKLAYFSGHDTTHDVGTDSTVTSTVWPLSFAYGFGSIEYWPPYASHMEIELWQSRSGSRDFYVRFFFNGRPMPTLGCNTPGPCPWNTFRQAIADVIPPRFPQQCAQNVTPAAAASDLSFLRLR</sequence>